<proteinExistence type="predicted"/>
<protein>
    <submittedName>
        <fullName evidence="1">Uncharacterized protein</fullName>
    </submittedName>
</protein>
<evidence type="ECO:0000313" key="1">
    <source>
        <dbReference type="EMBL" id="WBR14797.1"/>
    </source>
</evidence>
<dbReference type="EMBL" id="ON887157">
    <property type="protein sequence ID" value="WBR14797.1"/>
    <property type="molecule type" value="Genomic_DNA"/>
</dbReference>
<evidence type="ECO:0000313" key="2">
    <source>
        <dbReference type="Proteomes" id="UP001185135"/>
    </source>
</evidence>
<dbReference type="Proteomes" id="UP001185135">
    <property type="component" value="Segment"/>
</dbReference>
<organism evidence="1 2">
    <name type="scientific">Pandoravirus kuranda</name>
    <dbReference type="NCBI Taxonomy" id="3019033"/>
    <lineage>
        <taxon>Viruses</taxon>
        <taxon>Pandoravirus</taxon>
    </lineage>
</organism>
<reference evidence="1" key="1">
    <citation type="submission" date="2022-06" db="EMBL/GenBank/DDBJ databases">
        <authorList>
            <person name="Legendre M."/>
            <person name="Claverie J.-M."/>
            <person name="Alempic J.-M."/>
            <person name="Abergel C."/>
        </authorList>
    </citation>
    <scope>NUCLEOTIDE SEQUENCE</scope>
    <source>
        <strain evidence="1">Kuranda</strain>
    </source>
</reference>
<accession>A0AA95EDH5</accession>
<name>A0AA95EDH5_9VIRU</name>
<gene>
    <name evidence="1" type="ORF">pkur_cds_623</name>
</gene>
<sequence length="309" mass="32490">MMGDAAHSQNHDGASSLLPTRGRLVDYVQDLVGICARVAIGRGTQQDEAVLARLLRGSPINGVPKHGADASDGAGLVTRYARLWNALDADQDALGAVREHTAAWPPAVSDVTLTYVRVNPSETTMRVVYALACDEAMETARLAEASAPERIVALLGAAVRRAALAARTTATDVDGALLPRPLDDLYDPQPAVGAHGHDASDVPHVDPAYVYGVSRFSPPTALVQYAYRAPSLVRGPARMSSASPPRLSLSPVPSIPRAPVAEWHVVSPTRTATYAPGDAAPDGSGALHDGQDNAWWARACRIPGQNADP</sequence>